<feature type="transmembrane region" description="Helical" evidence="10">
    <location>
        <begin position="73"/>
        <end position="94"/>
    </location>
</feature>
<dbReference type="GO" id="GO:0044780">
    <property type="term" value="P:bacterial-type flagellum assembly"/>
    <property type="evidence" value="ECO:0007669"/>
    <property type="project" value="UniProtKB-UniRule"/>
</dbReference>
<dbReference type="InterPro" id="IPR002010">
    <property type="entry name" value="T3SS_IM_R"/>
</dbReference>
<keyword evidence="7 10" id="KW-0472">Membrane</keyword>
<protein>
    <recommendedName>
        <fullName evidence="3 9">Flagellar biosynthetic protein FliR</fullName>
    </recommendedName>
</protein>
<evidence type="ECO:0000313" key="12">
    <source>
        <dbReference type="Proteomes" id="UP000197032"/>
    </source>
</evidence>
<dbReference type="NCBIfam" id="TIGR01400">
    <property type="entry name" value="fliR"/>
    <property type="match status" value="1"/>
</dbReference>
<dbReference type="GO" id="GO:0006605">
    <property type="term" value="P:protein targeting"/>
    <property type="evidence" value="ECO:0007669"/>
    <property type="project" value="UniProtKB-UniRule"/>
</dbReference>
<feature type="transmembrane region" description="Helical" evidence="10">
    <location>
        <begin position="219"/>
        <end position="240"/>
    </location>
</feature>
<dbReference type="AlphaFoldDB" id="A0A1Z5HTT5"/>
<dbReference type="Pfam" id="PF01311">
    <property type="entry name" value="Bac_export_1"/>
    <property type="match status" value="1"/>
</dbReference>
<evidence type="ECO:0000256" key="1">
    <source>
        <dbReference type="ARBA" id="ARBA00002578"/>
    </source>
</evidence>
<comment type="function">
    <text evidence="1 10">Role in flagellar biosynthesis.</text>
</comment>
<evidence type="ECO:0000256" key="10">
    <source>
        <dbReference type="RuleBase" id="RU362071"/>
    </source>
</evidence>
<feature type="transmembrane region" description="Helical" evidence="10">
    <location>
        <begin position="34"/>
        <end position="53"/>
    </location>
</feature>
<dbReference type="InterPro" id="IPR006303">
    <property type="entry name" value="FliR"/>
</dbReference>
<evidence type="ECO:0000256" key="2">
    <source>
        <dbReference type="ARBA" id="ARBA00009772"/>
    </source>
</evidence>
<dbReference type="RefSeq" id="WP_192868166.1">
    <property type="nucleotide sequence ID" value="NZ_BDGJ01000111.1"/>
</dbReference>
<evidence type="ECO:0000313" key="11">
    <source>
        <dbReference type="EMBL" id="GAW92932.1"/>
    </source>
</evidence>
<proteinExistence type="inferred from homology"/>
<evidence type="ECO:0000256" key="7">
    <source>
        <dbReference type="ARBA" id="ARBA00023136"/>
    </source>
</evidence>
<feature type="transmembrane region" description="Helical" evidence="10">
    <location>
        <begin position="171"/>
        <end position="199"/>
    </location>
</feature>
<feature type="transmembrane region" description="Helical" evidence="10">
    <location>
        <begin position="6"/>
        <end position="27"/>
    </location>
</feature>
<evidence type="ECO:0000256" key="4">
    <source>
        <dbReference type="ARBA" id="ARBA00022475"/>
    </source>
</evidence>
<evidence type="ECO:0000256" key="5">
    <source>
        <dbReference type="ARBA" id="ARBA00022692"/>
    </source>
</evidence>
<keyword evidence="6 10" id="KW-1133">Transmembrane helix</keyword>
<dbReference type="Proteomes" id="UP000197032">
    <property type="component" value="Unassembled WGS sequence"/>
</dbReference>
<keyword evidence="11" id="KW-0969">Cilium</keyword>
<comment type="similarity">
    <text evidence="2 10">Belongs to the FliR/MopE/SpaR family.</text>
</comment>
<sequence>MIDFNYWVALLLIMVRTTAFLVASPLFSLRNIPALVKVGLGVLLAFLLSPAVPKNLPETVELLDYVLWVANESLVGLFLGFLASLVFASLRVAGELADIQMGFGTASLLDPQNSMQVTLMGQFYHLLALLLFVLLNGHHQLLLALADSFRLVPLGQIGLKGMVALEVVKIFAGMFALAFRVAAPILAVLLMSDVALAMVARTVPQLNVFILGFPLKAGLGMLTASLIIPLLAGLLSDIFYQMEKDLGLIIRGLAP</sequence>
<comment type="caution">
    <text evidence="11">The sequence shown here is derived from an EMBL/GenBank/DDBJ whole genome shotgun (WGS) entry which is preliminary data.</text>
</comment>
<comment type="subcellular location">
    <subcellularLocation>
        <location evidence="10">Cell membrane</location>
        <topology evidence="10">Multi-pass membrane protein</topology>
    </subcellularLocation>
    <subcellularLocation>
        <location evidence="10">Bacterial flagellum basal body</location>
    </subcellularLocation>
</comment>
<keyword evidence="11" id="KW-0282">Flagellum</keyword>
<dbReference type="EMBL" id="BDGJ01000111">
    <property type="protein sequence ID" value="GAW92932.1"/>
    <property type="molecule type" value="Genomic_DNA"/>
</dbReference>
<keyword evidence="11" id="KW-0966">Cell projection</keyword>
<gene>
    <name evidence="11" type="ORF">KKC1_20780</name>
</gene>
<organism evidence="11 12">
    <name type="scientific">Calderihabitans maritimus</name>
    <dbReference type="NCBI Taxonomy" id="1246530"/>
    <lineage>
        <taxon>Bacteria</taxon>
        <taxon>Bacillati</taxon>
        <taxon>Bacillota</taxon>
        <taxon>Clostridia</taxon>
        <taxon>Neomoorellales</taxon>
        <taxon>Calderihabitantaceae</taxon>
        <taxon>Calderihabitans</taxon>
    </lineage>
</organism>
<dbReference type="PRINTS" id="PR00953">
    <property type="entry name" value="TYPE3IMRPROT"/>
</dbReference>
<dbReference type="PANTHER" id="PTHR30065:SF1">
    <property type="entry name" value="SURFACE PRESENTATION OF ANTIGENS PROTEIN SPAR"/>
    <property type="match status" value="1"/>
</dbReference>
<accession>A0A1Z5HTT5</accession>
<reference evidence="12" key="1">
    <citation type="journal article" date="2017" name="Appl. Environ. Microbiol.">
        <title>Genomic Analysis of Calderihabitans maritimus KKC1, a Thermophilic, Hydrogenogenic, Carboxydotrophic Bacterium Isolated from Marine Sediment.</title>
        <authorList>
            <person name="Omae K."/>
            <person name="Yoneda Y."/>
            <person name="Fukuyama Y."/>
            <person name="Yoshida T."/>
            <person name="Sako Y."/>
        </authorList>
    </citation>
    <scope>NUCLEOTIDE SEQUENCE [LARGE SCALE GENOMIC DNA]</scope>
    <source>
        <strain evidence="12">KKC1</strain>
    </source>
</reference>
<evidence type="ECO:0000256" key="8">
    <source>
        <dbReference type="ARBA" id="ARBA00023143"/>
    </source>
</evidence>
<feature type="transmembrane region" description="Helical" evidence="10">
    <location>
        <begin position="115"/>
        <end position="135"/>
    </location>
</feature>
<keyword evidence="5 10" id="KW-0812">Transmembrane</keyword>
<dbReference type="GO" id="GO:0009425">
    <property type="term" value="C:bacterial-type flagellum basal body"/>
    <property type="evidence" value="ECO:0007669"/>
    <property type="project" value="UniProtKB-SubCell"/>
</dbReference>
<name>A0A1Z5HTT5_9FIRM</name>
<keyword evidence="8 10" id="KW-0975">Bacterial flagellum</keyword>
<evidence type="ECO:0000256" key="6">
    <source>
        <dbReference type="ARBA" id="ARBA00022989"/>
    </source>
</evidence>
<dbReference type="PANTHER" id="PTHR30065">
    <property type="entry name" value="FLAGELLAR BIOSYNTHETIC PROTEIN FLIR"/>
    <property type="match status" value="1"/>
</dbReference>
<keyword evidence="4 10" id="KW-1003">Cell membrane</keyword>
<dbReference type="GO" id="GO:0005886">
    <property type="term" value="C:plasma membrane"/>
    <property type="evidence" value="ECO:0007669"/>
    <property type="project" value="UniProtKB-SubCell"/>
</dbReference>
<evidence type="ECO:0000256" key="9">
    <source>
        <dbReference type="NCBIfam" id="TIGR01400"/>
    </source>
</evidence>
<evidence type="ECO:0000256" key="3">
    <source>
        <dbReference type="ARBA" id="ARBA00021717"/>
    </source>
</evidence>
<keyword evidence="12" id="KW-1185">Reference proteome</keyword>